<organism evidence="2 3">
    <name type="scientific">Mannheimia haemolytica</name>
    <name type="common">Pasteurella haemolytica</name>
    <dbReference type="NCBI Taxonomy" id="75985"/>
    <lineage>
        <taxon>Bacteria</taxon>
        <taxon>Pseudomonadati</taxon>
        <taxon>Pseudomonadota</taxon>
        <taxon>Gammaproteobacteria</taxon>
        <taxon>Pasteurellales</taxon>
        <taxon>Pasteurellaceae</taxon>
        <taxon>Mannheimia</taxon>
    </lineage>
</organism>
<evidence type="ECO:0000313" key="3">
    <source>
        <dbReference type="Proteomes" id="UP000254031"/>
    </source>
</evidence>
<evidence type="ECO:0000256" key="1">
    <source>
        <dbReference type="SAM" id="Coils"/>
    </source>
</evidence>
<feature type="coiled-coil region" evidence="1">
    <location>
        <begin position="27"/>
        <end position="89"/>
    </location>
</feature>
<dbReference type="AlphaFoldDB" id="A0A378NH01"/>
<dbReference type="Proteomes" id="UP000254031">
    <property type="component" value="Unassembled WGS sequence"/>
</dbReference>
<reference evidence="2 3" key="1">
    <citation type="submission" date="2018-06" db="EMBL/GenBank/DDBJ databases">
        <authorList>
            <consortium name="Pathogen Informatics"/>
            <person name="Doyle S."/>
        </authorList>
    </citation>
    <scope>NUCLEOTIDE SEQUENCE [LARGE SCALE GENOMIC DNA]</scope>
    <source>
        <strain evidence="2 3">NCTC9380</strain>
    </source>
</reference>
<name>A0A378NH01_MANHA</name>
<dbReference type="EMBL" id="UGPL01000006">
    <property type="protein sequence ID" value="STY65248.1"/>
    <property type="molecule type" value="Genomic_DNA"/>
</dbReference>
<gene>
    <name evidence="2" type="ORF">NCTC9380_00506</name>
</gene>
<dbReference type="Pfam" id="PF10828">
    <property type="entry name" value="DUF2570"/>
    <property type="match status" value="1"/>
</dbReference>
<dbReference type="RefSeq" id="WP_006252685.1">
    <property type="nucleotide sequence ID" value="NZ_CP017484.1"/>
</dbReference>
<dbReference type="InterPro" id="IPR022538">
    <property type="entry name" value="DUF2570"/>
</dbReference>
<accession>A0A378NH01</accession>
<protein>
    <submittedName>
        <fullName evidence="2">Protein of uncharacterized function (DUF2570)</fullName>
    </submittedName>
</protein>
<sequence>MSKYIYLVAVILILGLCGWVLHQSKQIDGLRAENQTQAQTIEQQQKANQRLTDSLEQERQAVEKSQKIANELRNKVEVAKNEITSILAQDSCAKADLPNGVADSIKRLHQQNNRQH</sequence>
<evidence type="ECO:0000313" key="2">
    <source>
        <dbReference type="EMBL" id="STY65248.1"/>
    </source>
</evidence>
<keyword evidence="1" id="KW-0175">Coiled coil</keyword>
<proteinExistence type="predicted"/>